<comment type="function">
    <text evidence="13">In addition to its role as an aminoacyl-tRNA synthetase, has also cysteine persulfide synthase activity. Produces reactive persulfide species such as cysteine persulfide (CysSSH) from substrate cysteine and mediate direct incorporation of CysSSH into proteins during translations, resulting in protein persulfides and polysulfides. CysSSHs behave as potent antioxidants and cellular protectants.</text>
</comment>
<evidence type="ECO:0000256" key="11">
    <source>
        <dbReference type="ARBA" id="ARBA00031499"/>
    </source>
</evidence>
<dbReference type="InterPro" id="IPR014729">
    <property type="entry name" value="Rossmann-like_a/b/a_fold"/>
</dbReference>
<keyword evidence="9" id="KW-0648">Protein biosynthesis</keyword>
<feature type="domain" description="Cysteinyl-tRNA synthetase class Ia DALR" evidence="20">
    <location>
        <begin position="512"/>
        <end position="541"/>
    </location>
</feature>
<reference evidence="21 22" key="1">
    <citation type="journal article" date="2021" name="Elife">
        <title>Chloroplast acquisition without the gene transfer in kleptoplastic sea slugs, Plakobranchus ocellatus.</title>
        <authorList>
            <person name="Maeda T."/>
            <person name="Takahashi S."/>
            <person name="Yoshida T."/>
            <person name="Shimamura S."/>
            <person name="Takaki Y."/>
            <person name="Nagai Y."/>
            <person name="Toyoda A."/>
            <person name="Suzuki Y."/>
            <person name="Arimoto A."/>
            <person name="Ishii H."/>
            <person name="Satoh N."/>
            <person name="Nishiyama T."/>
            <person name="Hasebe M."/>
            <person name="Maruyama T."/>
            <person name="Minagawa J."/>
            <person name="Obokata J."/>
            <person name="Shigenobu S."/>
        </authorList>
    </citation>
    <scope>NUCLEOTIDE SEQUENCE [LARGE SCALE GENOMIC DNA]</scope>
</reference>
<dbReference type="Gene3D" id="1.20.120.1910">
    <property type="entry name" value="Cysteine-tRNA ligase, C-terminal anti-codon recognition domain"/>
    <property type="match status" value="1"/>
</dbReference>
<dbReference type="InterPro" id="IPR032678">
    <property type="entry name" value="tRNA-synt_1_cat_dom"/>
</dbReference>
<comment type="function">
    <text evidence="12">Mitochondrial cysteine-specific aminoacyl-tRNA synthetase that catalyzes the ATP-dependent ligation of cysteine to tRNA(Cys).</text>
</comment>
<evidence type="ECO:0000259" key="20">
    <source>
        <dbReference type="Pfam" id="PF09190"/>
    </source>
</evidence>
<comment type="caution">
    <text evidence="21">The sequence shown here is derived from an EMBL/GenBank/DDBJ whole genome shotgun (WGS) entry which is preliminary data.</text>
</comment>
<dbReference type="PRINTS" id="PR00983">
    <property type="entry name" value="TRNASYNTHCYS"/>
</dbReference>
<keyword evidence="6" id="KW-0547">Nucleotide-binding</keyword>
<comment type="similarity">
    <text evidence="2">Belongs to the class-I aminoacyl-tRNA synthetase family.</text>
</comment>
<dbReference type="Pfam" id="PF09190">
    <property type="entry name" value="DALR_2"/>
    <property type="match status" value="1"/>
</dbReference>
<keyword evidence="7" id="KW-0862">Zinc</keyword>
<keyword evidence="10" id="KW-0030">Aminoacyl-tRNA synthetase</keyword>
<dbReference type="PANTHER" id="PTHR10890">
    <property type="entry name" value="CYSTEINYL-TRNA SYNTHETASE"/>
    <property type="match status" value="1"/>
</dbReference>
<organism evidence="21 22">
    <name type="scientific">Plakobranchus ocellatus</name>
    <dbReference type="NCBI Taxonomy" id="259542"/>
    <lineage>
        <taxon>Eukaryota</taxon>
        <taxon>Metazoa</taxon>
        <taxon>Spiralia</taxon>
        <taxon>Lophotrochozoa</taxon>
        <taxon>Mollusca</taxon>
        <taxon>Gastropoda</taxon>
        <taxon>Heterobranchia</taxon>
        <taxon>Euthyneura</taxon>
        <taxon>Panpulmonata</taxon>
        <taxon>Sacoglossa</taxon>
        <taxon>Placobranchoidea</taxon>
        <taxon>Plakobranchidae</taxon>
        <taxon>Plakobranchus</taxon>
    </lineage>
</organism>
<evidence type="ECO:0000256" key="15">
    <source>
        <dbReference type="ARBA" id="ARBA00047548"/>
    </source>
</evidence>
<evidence type="ECO:0000259" key="19">
    <source>
        <dbReference type="Pfam" id="PF01406"/>
    </source>
</evidence>
<dbReference type="FunFam" id="3.40.50.620:FF:000027">
    <property type="entry name" value="Cysteine--tRNA ligase, cytoplasmic"/>
    <property type="match status" value="1"/>
</dbReference>
<dbReference type="EMBL" id="BLXT01004325">
    <property type="protein sequence ID" value="GFO11575.1"/>
    <property type="molecule type" value="Genomic_DNA"/>
</dbReference>
<proteinExistence type="inferred from homology"/>
<dbReference type="HAMAP" id="MF_00041">
    <property type="entry name" value="Cys_tRNA_synth"/>
    <property type="match status" value="1"/>
</dbReference>
<comment type="catalytic activity">
    <reaction evidence="18">
        <text>tRNA(Cys) + L-cysteine + ATP = L-cysteinyl-tRNA(Cys) + AMP + diphosphate</text>
        <dbReference type="Rhea" id="RHEA:17773"/>
        <dbReference type="Rhea" id="RHEA-COMP:9661"/>
        <dbReference type="Rhea" id="RHEA-COMP:9679"/>
        <dbReference type="ChEBI" id="CHEBI:30616"/>
        <dbReference type="ChEBI" id="CHEBI:33019"/>
        <dbReference type="ChEBI" id="CHEBI:35235"/>
        <dbReference type="ChEBI" id="CHEBI:78442"/>
        <dbReference type="ChEBI" id="CHEBI:78517"/>
        <dbReference type="ChEBI" id="CHEBI:456215"/>
        <dbReference type="EC" id="6.1.1.16"/>
    </reaction>
    <physiologicalReaction direction="right-to-left" evidence="18">
        <dbReference type="Rhea" id="RHEA:17775"/>
    </physiologicalReaction>
</comment>
<evidence type="ECO:0000256" key="4">
    <source>
        <dbReference type="ARBA" id="ARBA00022598"/>
    </source>
</evidence>
<keyword evidence="5" id="KW-0479">Metal-binding</keyword>
<dbReference type="AlphaFoldDB" id="A0AAV4ATB2"/>
<dbReference type="Proteomes" id="UP000735302">
    <property type="component" value="Unassembled WGS sequence"/>
</dbReference>
<dbReference type="CDD" id="cd00672">
    <property type="entry name" value="CysRS_core"/>
    <property type="match status" value="1"/>
</dbReference>
<name>A0AAV4ATB2_9GAST</name>
<evidence type="ECO:0000256" key="14">
    <source>
        <dbReference type="ARBA" id="ARBA00047499"/>
    </source>
</evidence>
<dbReference type="Gene3D" id="3.40.50.620">
    <property type="entry name" value="HUPs"/>
    <property type="match status" value="1"/>
</dbReference>
<keyword evidence="22" id="KW-1185">Reference proteome</keyword>
<dbReference type="NCBIfam" id="TIGR00435">
    <property type="entry name" value="cysS"/>
    <property type="match status" value="1"/>
</dbReference>
<dbReference type="GO" id="GO:0005524">
    <property type="term" value="F:ATP binding"/>
    <property type="evidence" value="ECO:0007669"/>
    <property type="project" value="UniProtKB-KW"/>
</dbReference>
<sequence length="681" mass="77041">MKDTITKARRSLKKRVRVCAETEAASSSISMVETETEMVEREMEVEEEGYDTVVSADFSIGAYVKINANNYFIPAVVVSTEPLAVRHFLVRNDQILVTFSRLQYVWLKCKKSRQGGHFGYKYVHSCSNHQNLANNSTNGSNSEAGKWSQPEGYSTGIMIYHPLVKKKVPLVLQQEKIVTWYACGPTVYDSPHLGHASSYVRLDIIRRILARVFNIDTILVMGVTDVDDKIIQKSYESGQPIEKITKLYESEFFADMAKLNVAAPNIITRVCDYIPQIISFVQRIEEKGLAYRTSDGSVYFDVKKYGKYGRFAMQKDIPGADEGLNNVKKNSQDFALWKGSKAGEPWWPSPWGKGRPGWHVECSAMASDIFGSNFDIHSGGEDLMFPHHENELAQSCAFHGNDQWANYWLHTGHLYIAGQADKMSKSLKNVISISDFLDTYTPNHFRMLCLLNNYKKRIEFSEERMQKAVSVTNAIHGMIQRCDSYVQGQQIDCVDVSEAELYKKLHLTRRTVEAAFANDFNTPQALASVMRLIKYTNQVLVDTRDVDKSVNVRSCAPVAAVSIYLKRLMEQLGTDTGRRIVKDNFETDLQFHKTVEAVVGARTKIREFAKNKQHLVHSAGEAGISEEAAIKLMKTLYRPLWEVSDSIRHDVLNAANVQINDGTDGSTWSVVHSKKARREES</sequence>
<comment type="catalytic activity">
    <reaction evidence="16">
        <text>S-sulfanyl-L-cysteine + L-cysteine = S-disulfanyl-L-cysteine + L-alanine</text>
        <dbReference type="Rhea" id="RHEA:78627"/>
        <dbReference type="ChEBI" id="CHEBI:35235"/>
        <dbReference type="ChEBI" id="CHEBI:57972"/>
        <dbReference type="ChEBI" id="CHEBI:58591"/>
        <dbReference type="ChEBI" id="CHEBI:229465"/>
    </reaction>
    <physiologicalReaction direction="left-to-right" evidence="16">
        <dbReference type="Rhea" id="RHEA:78628"/>
    </physiologicalReaction>
</comment>
<keyword evidence="8" id="KW-0067">ATP-binding</keyword>
<evidence type="ECO:0000256" key="16">
    <source>
        <dbReference type="ARBA" id="ARBA00047731"/>
    </source>
</evidence>
<dbReference type="Pfam" id="PF01406">
    <property type="entry name" value="tRNA-synt_1e"/>
    <property type="match status" value="1"/>
</dbReference>
<evidence type="ECO:0000256" key="7">
    <source>
        <dbReference type="ARBA" id="ARBA00022833"/>
    </source>
</evidence>
<evidence type="ECO:0000256" key="13">
    <source>
        <dbReference type="ARBA" id="ARBA00045476"/>
    </source>
</evidence>
<gene>
    <name evidence="21" type="ORF">PoB_003808000</name>
</gene>
<protein>
    <recommendedName>
        <fullName evidence="3">cysteine--tRNA ligase</fullName>
        <ecNumber evidence="3">6.1.1.16</ecNumber>
    </recommendedName>
    <alternativeName>
        <fullName evidence="11">Cysteinyl-tRNA synthetase</fullName>
    </alternativeName>
</protein>
<keyword evidence="4 21" id="KW-0436">Ligase</keyword>
<evidence type="ECO:0000256" key="1">
    <source>
        <dbReference type="ARBA" id="ARBA00001947"/>
    </source>
</evidence>
<dbReference type="InterPro" id="IPR009080">
    <property type="entry name" value="tRNAsynth_Ia_anticodon-bd"/>
</dbReference>
<feature type="domain" description="tRNA synthetases class I catalytic" evidence="19">
    <location>
        <begin position="173"/>
        <end position="469"/>
    </location>
</feature>
<evidence type="ECO:0000256" key="12">
    <source>
        <dbReference type="ARBA" id="ARBA00043868"/>
    </source>
</evidence>
<dbReference type="SUPFAM" id="SSF52374">
    <property type="entry name" value="Nucleotidylyl transferase"/>
    <property type="match status" value="1"/>
</dbReference>
<evidence type="ECO:0000256" key="9">
    <source>
        <dbReference type="ARBA" id="ARBA00022917"/>
    </source>
</evidence>
<evidence type="ECO:0000256" key="3">
    <source>
        <dbReference type="ARBA" id="ARBA00012832"/>
    </source>
</evidence>
<dbReference type="PANTHER" id="PTHR10890:SF27">
    <property type="entry name" value="CYSTEINE--TRNA LIGASE, MITOCHONDRIAL-RELATED"/>
    <property type="match status" value="1"/>
</dbReference>
<dbReference type="InterPro" id="IPR015273">
    <property type="entry name" value="Cys-tRNA-synt_Ia_DALR"/>
</dbReference>
<dbReference type="GO" id="GO:0006423">
    <property type="term" value="P:cysteinyl-tRNA aminoacylation"/>
    <property type="evidence" value="ECO:0007669"/>
    <property type="project" value="InterPro"/>
</dbReference>
<evidence type="ECO:0000256" key="17">
    <source>
        <dbReference type="ARBA" id="ARBA00048609"/>
    </source>
</evidence>
<comment type="catalytic activity">
    <reaction evidence="14">
        <text>S-disulfanyl-L-cysteine + tRNA(Cys) + ATP = (S)-disulfanyl-L-cysteinyl-tRNA(Cys) + AMP + diphosphate</text>
        <dbReference type="Rhea" id="RHEA:78651"/>
        <dbReference type="Rhea" id="RHEA-COMP:9661"/>
        <dbReference type="Rhea" id="RHEA-COMP:19120"/>
        <dbReference type="ChEBI" id="CHEBI:30616"/>
        <dbReference type="ChEBI" id="CHEBI:33019"/>
        <dbReference type="ChEBI" id="CHEBI:78442"/>
        <dbReference type="ChEBI" id="CHEBI:229465"/>
        <dbReference type="ChEBI" id="CHEBI:229521"/>
        <dbReference type="ChEBI" id="CHEBI:456215"/>
    </reaction>
    <physiologicalReaction direction="left-to-right" evidence="14">
        <dbReference type="Rhea" id="RHEA:78652"/>
    </physiologicalReaction>
</comment>
<dbReference type="GO" id="GO:0005737">
    <property type="term" value="C:cytoplasm"/>
    <property type="evidence" value="ECO:0007669"/>
    <property type="project" value="InterPro"/>
</dbReference>
<evidence type="ECO:0000256" key="8">
    <source>
        <dbReference type="ARBA" id="ARBA00022840"/>
    </source>
</evidence>
<evidence type="ECO:0000256" key="2">
    <source>
        <dbReference type="ARBA" id="ARBA00005594"/>
    </source>
</evidence>
<dbReference type="GO" id="GO:0004817">
    <property type="term" value="F:cysteine-tRNA ligase activity"/>
    <property type="evidence" value="ECO:0007669"/>
    <property type="project" value="UniProtKB-EC"/>
</dbReference>
<dbReference type="InterPro" id="IPR024909">
    <property type="entry name" value="Cys-tRNA/MSH_ligase"/>
</dbReference>
<evidence type="ECO:0000313" key="21">
    <source>
        <dbReference type="EMBL" id="GFO11575.1"/>
    </source>
</evidence>
<dbReference type="EC" id="6.1.1.16" evidence="3"/>
<evidence type="ECO:0000256" key="18">
    <source>
        <dbReference type="ARBA" id="ARBA00049046"/>
    </source>
</evidence>
<dbReference type="GO" id="GO:0046872">
    <property type="term" value="F:metal ion binding"/>
    <property type="evidence" value="ECO:0007669"/>
    <property type="project" value="UniProtKB-KW"/>
</dbReference>
<comment type="cofactor">
    <cofactor evidence="1">
        <name>Zn(2+)</name>
        <dbReference type="ChEBI" id="CHEBI:29105"/>
    </cofactor>
</comment>
<evidence type="ECO:0000256" key="5">
    <source>
        <dbReference type="ARBA" id="ARBA00022723"/>
    </source>
</evidence>
<accession>A0AAV4ATB2</accession>
<evidence type="ECO:0000256" key="10">
    <source>
        <dbReference type="ARBA" id="ARBA00023146"/>
    </source>
</evidence>
<evidence type="ECO:0000256" key="6">
    <source>
        <dbReference type="ARBA" id="ARBA00022741"/>
    </source>
</evidence>
<comment type="catalytic activity">
    <reaction evidence="17">
        <text>S-sulfanyl-L-cysteine + tRNA(Cys) + ATP = (S)-sulfanyl-L-cysteinyl-tRNA(Cys) + AMP + diphosphate</text>
        <dbReference type="Rhea" id="RHEA:78647"/>
        <dbReference type="Rhea" id="RHEA-COMP:9661"/>
        <dbReference type="Rhea" id="RHEA-COMP:19119"/>
        <dbReference type="ChEBI" id="CHEBI:30616"/>
        <dbReference type="ChEBI" id="CHEBI:33019"/>
        <dbReference type="ChEBI" id="CHEBI:58591"/>
        <dbReference type="ChEBI" id="CHEBI:78442"/>
        <dbReference type="ChEBI" id="CHEBI:229520"/>
        <dbReference type="ChEBI" id="CHEBI:456215"/>
    </reaction>
    <physiologicalReaction direction="left-to-right" evidence="17">
        <dbReference type="Rhea" id="RHEA:78648"/>
    </physiologicalReaction>
</comment>
<evidence type="ECO:0000313" key="22">
    <source>
        <dbReference type="Proteomes" id="UP000735302"/>
    </source>
</evidence>
<dbReference type="SUPFAM" id="SSF47323">
    <property type="entry name" value="Anticodon-binding domain of a subclass of class I aminoacyl-tRNA synthetases"/>
    <property type="match status" value="1"/>
</dbReference>
<dbReference type="InterPro" id="IPR015803">
    <property type="entry name" value="Cys-tRNA-ligase"/>
</dbReference>
<comment type="catalytic activity">
    <reaction evidence="15">
        <text>2 L-cysteine = S-sulfanyl-L-cysteine + L-alanine</text>
        <dbReference type="Rhea" id="RHEA:78543"/>
        <dbReference type="ChEBI" id="CHEBI:35235"/>
        <dbReference type="ChEBI" id="CHEBI:57972"/>
        <dbReference type="ChEBI" id="CHEBI:58591"/>
    </reaction>
    <physiologicalReaction direction="left-to-right" evidence="15">
        <dbReference type="Rhea" id="RHEA:78544"/>
    </physiologicalReaction>
</comment>